<protein>
    <submittedName>
        <fullName evidence="3">VOC family protein</fullName>
    </submittedName>
</protein>
<dbReference type="PANTHER" id="PTHR43048">
    <property type="entry name" value="METHYLMALONYL-COA EPIMERASE"/>
    <property type="match status" value="1"/>
</dbReference>
<evidence type="ECO:0000256" key="1">
    <source>
        <dbReference type="ARBA" id="ARBA00022723"/>
    </source>
</evidence>
<dbReference type="PANTHER" id="PTHR43048:SF3">
    <property type="entry name" value="METHYLMALONYL-COA EPIMERASE, MITOCHONDRIAL"/>
    <property type="match status" value="1"/>
</dbReference>
<keyword evidence="1" id="KW-0479">Metal-binding</keyword>
<evidence type="ECO:0000313" key="3">
    <source>
        <dbReference type="EMBL" id="QPI52242.1"/>
    </source>
</evidence>
<dbReference type="RefSeq" id="WP_206091724.1">
    <property type="nucleotide sequence ID" value="NZ_CP065053.1"/>
</dbReference>
<organism evidence="3 4">
    <name type="scientific">Massilia antarctica</name>
    <dbReference type="NCBI Taxonomy" id="2765360"/>
    <lineage>
        <taxon>Bacteria</taxon>
        <taxon>Pseudomonadati</taxon>
        <taxon>Pseudomonadota</taxon>
        <taxon>Betaproteobacteria</taxon>
        <taxon>Burkholderiales</taxon>
        <taxon>Oxalobacteraceae</taxon>
        <taxon>Telluria group</taxon>
        <taxon>Massilia</taxon>
    </lineage>
</organism>
<dbReference type="Gene3D" id="3.10.180.10">
    <property type="entry name" value="2,3-Dihydroxybiphenyl 1,2-Dioxygenase, domain 1"/>
    <property type="match status" value="1"/>
</dbReference>
<sequence>MTNQLLPGLNHVGLTVLSIEDTLDFYRKLTSVEIFEETVRISGDGVGAVIRVKNPDYKSCMARIGNRNFELIEHIGSKGRHLVANHNDVCGIHLAFMVDDIDDVFQKVTQLGLETTTEQPYVATELGGYQAFFFRDLNGVQIEIGQVN</sequence>
<dbReference type="Proteomes" id="UP000662888">
    <property type="component" value="Chromosome"/>
</dbReference>
<gene>
    <name evidence="3" type="ORF">IV454_12605</name>
</gene>
<dbReference type="InterPro" id="IPR037523">
    <property type="entry name" value="VOC_core"/>
</dbReference>
<dbReference type="InterPro" id="IPR051785">
    <property type="entry name" value="MMCE/EMCE_epimerase"/>
</dbReference>
<name>A0AA48WH21_9BURK</name>
<dbReference type="Pfam" id="PF00903">
    <property type="entry name" value="Glyoxalase"/>
    <property type="match status" value="1"/>
</dbReference>
<dbReference type="InterPro" id="IPR029068">
    <property type="entry name" value="Glyas_Bleomycin-R_OHBP_Dase"/>
</dbReference>
<accession>A0AA48WH21</accession>
<dbReference type="InterPro" id="IPR004360">
    <property type="entry name" value="Glyas_Fos-R_dOase_dom"/>
</dbReference>
<dbReference type="PROSITE" id="PS51819">
    <property type="entry name" value="VOC"/>
    <property type="match status" value="1"/>
</dbReference>
<feature type="domain" description="VOC" evidence="2">
    <location>
        <begin position="8"/>
        <end position="147"/>
    </location>
</feature>
<dbReference type="SUPFAM" id="SSF54593">
    <property type="entry name" value="Glyoxalase/Bleomycin resistance protein/Dihydroxybiphenyl dioxygenase"/>
    <property type="match status" value="1"/>
</dbReference>
<evidence type="ECO:0000259" key="2">
    <source>
        <dbReference type="PROSITE" id="PS51819"/>
    </source>
</evidence>
<evidence type="ECO:0000313" key="4">
    <source>
        <dbReference type="Proteomes" id="UP000662888"/>
    </source>
</evidence>
<dbReference type="EMBL" id="CP065053">
    <property type="protein sequence ID" value="QPI52242.1"/>
    <property type="molecule type" value="Genomic_DNA"/>
</dbReference>
<keyword evidence="4" id="KW-1185">Reference proteome</keyword>
<reference evidence="3 4" key="1">
    <citation type="submission" date="2020-11" db="EMBL/GenBank/DDBJ databases">
        <authorList>
            <person name="Sun Q."/>
        </authorList>
    </citation>
    <scope>NUCLEOTIDE SEQUENCE [LARGE SCALE GENOMIC DNA]</scope>
    <source>
        <strain evidence="3 4">P8398</strain>
    </source>
</reference>
<proteinExistence type="predicted"/>